<dbReference type="Gene3D" id="2.30.30.40">
    <property type="entry name" value="SH3 Domains"/>
    <property type="match status" value="1"/>
</dbReference>
<dbReference type="PANTHER" id="PTHR22617:SF41">
    <property type="entry name" value="CHEMOTAXIS SIGNAL TRANSDUCTION SYSTEM ADAPTOR PROTEIN CHEW"/>
    <property type="match status" value="1"/>
</dbReference>
<dbReference type="PROSITE" id="PS50851">
    <property type="entry name" value="CHEW"/>
    <property type="match status" value="1"/>
</dbReference>
<dbReference type="SUPFAM" id="SSF50341">
    <property type="entry name" value="CheW-like"/>
    <property type="match status" value="1"/>
</dbReference>
<dbReference type="PANTHER" id="PTHR22617">
    <property type="entry name" value="CHEMOTAXIS SENSOR HISTIDINE KINASE-RELATED"/>
    <property type="match status" value="1"/>
</dbReference>
<sequence>MTALVPSGSSNPNAMAVATHDQEPTQYLTFMLGGEVYAIGILSIKEIIEYGGLTTVPMMPGAIRGVINLRGAVVPVMDLSARFGRTSSGVTKRTCIVIVETEDQGEHQVVGVIVDAVNAVQEIAPAEIEPAPNFGMKIATDFIAGMGKVNGKFVILLNIHRVLQVDDLDQLQGIAQLAAPDDSQV</sequence>
<dbReference type="KEGG" id="hgr:DW355_14990"/>
<dbReference type="OrthoDB" id="9790406at2"/>
<dbReference type="CDD" id="cd00732">
    <property type="entry name" value="CheW"/>
    <property type="match status" value="1"/>
</dbReference>
<dbReference type="GO" id="GO:0005829">
    <property type="term" value="C:cytosol"/>
    <property type="evidence" value="ECO:0007669"/>
    <property type="project" value="TreeGrafter"/>
</dbReference>
<feature type="domain" description="CheW-like" evidence="1">
    <location>
        <begin position="24"/>
        <end position="168"/>
    </location>
</feature>
<dbReference type="SMART" id="SM00260">
    <property type="entry name" value="CheW"/>
    <property type="match status" value="1"/>
</dbReference>
<protein>
    <submittedName>
        <fullName evidence="2">Chemotaxis protein CheW</fullName>
    </submittedName>
</protein>
<dbReference type="Gene3D" id="2.40.50.180">
    <property type="entry name" value="CheA-289, Domain 4"/>
    <property type="match status" value="1"/>
</dbReference>
<evidence type="ECO:0000259" key="1">
    <source>
        <dbReference type="PROSITE" id="PS50851"/>
    </source>
</evidence>
<name>A0A4P6UMC2_9BURK</name>
<dbReference type="InterPro" id="IPR039315">
    <property type="entry name" value="CheW"/>
</dbReference>
<evidence type="ECO:0000313" key="2">
    <source>
        <dbReference type="EMBL" id="QBK05856.1"/>
    </source>
</evidence>
<dbReference type="InterPro" id="IPR002545">
    <property type="entry name" value="CheW-lke_dom"/>
</dbReference>
<dbReference type="GO" id="GO:0007165">
    <property type="term" value="P:signal transduction"/>
    <property type="evidence" value="ECO:0007669"/>
    <property type="project" value="InterPro"/>
</dbReference>
<dbReference type="AlphaFoldDB" id="A0A4P6UMC2"/>
<dbReference type="Proteomes" id="UP000292939">
    <property type="component" value="Chromosome"/>
</dbReference>
<dbReference type="EMBL" id="CP031395">
    <property type="protein sequence ID" value="QBK05856.1"/>
    <property type="molecule type" value="Genomic_DNA"/>
</dbReference>
<gene>
    <name evidence="2" type="ORF">DW355_14990</name>
</gene>
<accession>A0A4P6UMC2</accession>
<dbReference type="GO" id="GO:0006935">
    <property type="term" value="P:chemotaxis"/>
    <property type="evidence" value="ECO:0007669"/>
    <property type="project" value="InterPro"/>
</dbReference>
<reference evidence="2 3" key="1">
    <citation type="submission" date="2018-07" db="EMBL/GenBank/DDBJ databases">
        <title>Exploring interactions and the metabolic potential of the ultra-small soil bacteria Hylemonella gracilis.</title>
        <authorList>
            <person name="Tyc O."/>
            <person name="Kulkarni P."/>
            <person name="Gawehns F."/>
            <person name="Hundscheid M."/>
            <person name="Zweers H."/>
            <person name="Garbeva P."/>
        </authorList>
    </citation>
    <scope>NUCLEOTIDE SEQUENCE [LARGE SCALE GENOMIC DNA]</scope>
    <source>
        <strain evidence="2 3">NS1</strain>
    </source>
</reference>
<dbReference type="InterPro" id="IPR036061">
    <property type="entry name" value="CheW-like_dom_sf"/>
</dbReference>
<evidence type="ECO:0000313" key="3">
    <source>
        <dbReference type="Proteomes" id="UP000292939"/>
    </source>
</evidence>
<organism evidence="2 3">
    <name type="scientific">Hylemonella gracilis</name>
    <dbReference type="NCBI Taxonomy" id="80880"/>
    <lineage>
        <taxon>Bacteria</taxon>
        <taxon>Pseudomonadati</taxon>
        <taxon>Pseudomonadota</taxon>
        <taxon>Betaproteobacteria</taxon>
        <taxon>Burkholderiales</taxon>
        <taxon>Comamonadaceae</taxon>
        <taxon>Hylemonella</taxon>
    </lineage>
</organism>
<proteinExistence type="predicted"/>
<dbReference type="Pfam" id="PF01584">
    <property type="entry name" value="CheW"/>
    <property type="match status" value="1"/>
</dbReference>